<dbReference type="RefSeq" id="XP_037218910.1">
    <property type="nucleotide sequence ID" value="XM_037365668.1"/>
</dbReference>
<feature type="domain" description="CxC2-like cysteine cluster KDZ transposase-associated" evidence="1">
    <location>
        <begin position="204"/>
        <end position="311"/>
    </location>
</feature>
<name>A0A8H6VZJ9_9AGAR</name>
<dbReference type="EMBL" id="JACAZF010000007">
    <property type="protein sequence ID" value="KAF7299522.1"/>
    <property type="molecule type" value="Genomic_DNA"/>
</dbReference>
<dbReference type="InterPro" id="IPR041457">
    <property type="entry name" value="CxC2_KDZ-assoc"/>
</dbReference>
<dbReference type="AlphaFoldDB" id="A0A8H6VZJ9"/>
<evidence type="ECO:0000313" key="2">
    <source>
        <dbReference type="EMBL" id="KAF7299522.1"/>
    </source>
</evidence>
<proteinExistence type="predicted"/>
<accession>A0A8H6VZJ9</accession>
<gene>
    <name evidence="2" type="ORF">MIND_00902600</name>
</gene>
<comment type="caution">
    <text evidence="2">The sequence shown here is derived from an EMBL/GenBank/DDBJ whole genome shotgun (WGS) entry which is preliminary data.</text>
</comment>
<sequence>MPATFRSSRRQLAQPVAVHRHEHVVVVDGSRAAVAPEVESAVQRVSADLRRSYTSPITVNPSSPLKRLRLAGPSQPTLLTDTLNTLDHNLYVMGQGDHDWADPDADVLENELSERILRPSDPSMQEWMLHQRDAYLKILLSREGRGQQADFCAECQEEGPIYHTSTTSIAYHQGRPPIFLTRHHSYGFRATRSGQASTFARTSLKSLGLRVQIGHPVGQRCDRPIPAWEGFVLLHINGVHDLAVNFCGCHKTEDPYYIQLLRMGWYPSIFESPRTCASFAMLDTFHALTLSGKITPYDFYHALEDITDGAGTKPPNRYQVFFANSTAISSSPPTQAKRPGAR</sequence>
<evidence type="ECO:0000259" key="1">
    <source>
        <dbReference type="Pfam" id="PF18803"/>
    </source>
</evidence>
<reference evidence="2" key="1">
    <citation type="submission" date="2020-05" db="EMBL/GenBank/DDBJ databases">
        <title>Mycena genomes resolve the evolution of fungal bioluminescence.</title>
        <authorList>
            <person name="Tsai I.J."/>
        </authorList>
    </citation>
    <scope>NUCLEOTIDE SEQUENCE</scope>
    <source>
        <strain evidence="2">171206Taipei</strain>
    </source>
</reference>
<keyword evidence="3" id="KW-1185">Reference proteome</keyword>
<dbReference type="Proteomes" id="UP000636479">
    <property type="component" value="Unassembled WGS sequence"/>
</dbReference>
<dbReference type="OrthoDB" id="3004525at2759"/>
<evidence type="ECO:0000313" key="3">
    <source>
        <dbReference type="Proteomes" id="UP000636479"/>
    </source>
</evidence>
<organism evidence="2 3">
    <name type="scientific">Mycena indigotica</name>
    <dbReference type="NCBI Taxonomy" id="2126181"/>
    <lineage>
        <taxon>Eukaryota</taxon>
        <taxon>Fungi</taxon>
        <taxon>Dikarya</taxon>
        <taxon>Basidiomycota</taxon>
        <taxon>Agaricomycotina</taxon>
        <taxon>Agaricomycetes</taxon>
        <taxon>Agaricomycetidae</taxon>
        <taxon>Agaricales</taxon>
        <taxon>Marasmiineae</taxon>
        <taxon>Mycenaceae</taxon>
        <taxon>Mycena</taxon>
    </lineage>
</organism>
<dbReference type="GeneID" id="59348184"/>
<protein>
    <submittedName>
        <fullName evidence="2">CxC2 domain-containing protein</fullName>
    </submittedName>
</protein>
<dbReference type="Pfam" id="PF18803">
    <property type="entry name" value="CxC2"/>
    <property type="match status" value="1"/>
</dbReference>